<dbReference type="EMBL" id="JAGPNK010000033">
    <property type="protein sequence ID" value="KAH7303501.1"/>
    <property type="molecule type" value="Genomic_DNA"/>
</dbReference>
<feature type="region of interest" description="Disordered" evidence="1">
    <location>
        <begin position="256"/>
        <end position="279"/>
    </location>
</feature>
<evidence type="ECO:0000313" key="2">
    <source>
        <dbReference type="EMBL" id="KAH7303501.1"/>
    </source>
</evidence>
<accession>A0A8K0SGM1</accession>
<evidence type="ECO:0000313" key="3">
    <source>
        <dbReference type="Proteomes" id="UP000813444"/>
    </source>
</evidence>
<dbReference type="Proteomes" id="UP000813444">
    <property type="component" value="Unassembled WGS sequence"/>
</dbReference>
<dbReference type="AlphaFoldDB" id="A0A8K0SGM1"/>
<sequence>MAAPILSCPTEVLHYIISSLNPFDVEAVAKTFNRTLFNVACPILLRHKPWLDNVRLMTGIFPPRRSGDFLPSFPGHVPVLEPQWSTYDRGIPGTDYTFESLGIRPATQEYVASSPPDLRSWMQLDGSFDWLKPLDERMQDMWEEYVGPFGESAPGADDVVNGIMEMAKKLDLVLPDGFETFMKSKELHYRIPSCMSWYFELAPIAKAPKALDGGAGGYVVKFHIDQQSFAYSYIYLHPSGGHCVFVSRVDWCEEPDADLSPSSQDERRPQSQEEGEQEEVADELAVSLHSLSFEEYLATVYYEQLLWYGVEPFDGLKAYVAHVYRPRQ</sequence>
<gene>
    <name evidence="2" type="ORF">B0I35DRAFT_446703</name>
</gene>
<evidence type="ECO:0000256" key="1">
    <source>
        <dbReference type="SAM" id="MobiDB-lite"/>
    </source>
</evidence>
<protein>
    <recommendedName>
        <fullName evidence="4">F-box domain-containing protein</fullName>
    </recommendedName>
</protein>
<dbReference type="OrthoDB" id="59675at2759"/>
<comment type="caution">
    <text evidence="2">The sequence shown here is derived from an EMBL/GenBank/DDBJ whole genome shotgun (WGS) entry which is preliminary data.</text>
</comment>
<proteinExistence type="predicted"/>
<keyword evidence="3" id="KW-1185">Reference proteome</keyword>
<reference evidence="2" key="1">
    <citation type="journal article" date="2021" name="Nat. Commun.">
        <title>Genetic determinants of endophytism in the Arabidopsis root mycobiome.</title>
        <authorList>
            <person name="Mesny F."/>
            <person name="Miyauchi S."/>
            <person name="Thiergart T."/>
            <person name="Pickel B."/>
            <person name="Atanasova L."/>
            <person name="Karlsson M."/>
            <person name="Huettel B."/>
            <person name="Barry K.W."/>
            <person name="Haridas S."/>
            <person name="Chen C."/>
            <person name="Bauer D."/>
            <person name="Andreopoulos W."/>
            <person name="Pangilinan J."/>
            <person name="LaButti K."/>
            <person name="Riley R."/>
            <person name="Lipzen A."/>
            <person name="Clum A."/>
            <person name="Drula E."/>
            <person name="Henrissat B."/>
            <person name="Kohler A."/>
            <person name="Grigoriev I.V."/>
            <person name="Martin F.M."/>
            <person name="Hacquard S."/>
        </authorList>
    </citation>
    <scope>NUCLEOTIDE SEQUENCE</scope>
    <source>
        <strain evidence="2">MPI-CAGE-CH-0235</strain>
    </source>
</reference>
<organism evidence="2 3">
    <name type="scientific">Stachybotrys elegans</name>
    <dbReference type="NCBI Taxonomy" id="80388"/>
    <lineage>
        <taxon>Eukaryota</taxon>
        <taxon>Fungi</taxon>
        <taxon>Dikarya</taxon>
        <taxon>Ascomycota</taxon>
        <taxon>Pezizomycotina</taxon>
        <taxon>Sordariomycetes</taxon>
        <taxon>Hypocreomycetidae</taxon>
        <taxon>Hypocreales</taxon>
        <taxon>Stachybotryaceae</taxon>
        <taxon>Stachybotrys</taxon>
    </lineage>
</organism>
<name>A0A8K0SGM1_9HYPO</name>
<evidence type="ECO:0008006" key="4">
    <source>
        <dbReference type="Google" id="ProtNLM"/>
    </source>
</evidence>